<dbReference type="Proteomes" id="UP001165524">
    <property type="component" value="Unassembled WGS sequence"/>
</dbReference>
<sequence length="322" mass="35291">MRQQQFEQRHAALWQQLEATVTHLEQGAPAPAPMPIAAFPEAYRRLCHHLALARQRGYSLALVAQLNSLVLRGHRQLYQHRPALLPRLRRLLTADFPRAVRAQWRWHLASTAAFGLAMLFTWVLVAMQPDMAYSVLGESMTLSLESMYGDASFRSGRDSQDDVMMFGYYIYNNISIAFRSFAGGLAFGIGALVVMIFNGGFFGAAAAHINNVGATEPFFTFVVAHGAPELTAIVLAGGAGLQLGMAVLAPGPYRRLDALRHAAVRALPVVYGVFLMLLLAAFIEAFWSPRDLPAAVKYSVGAACWALLAAYLLLTGRDGARR</sequence>
<feature type="transmembrane region" description="Helical" evidence="1">
    <location>
        <begin position="262"/>
        <end position="283"/>
    </location>
</feature>
<name>A0ABT0E994_9GAMM</name>
<keyword evidence="1" id="KW-0812">Transmembrane</keyword>
<proteinExistence type="predicted"/>
<feature type="transmembrane region" description="Helical" evidence="1">
    <location>
        <begin position="230"/>
        <end position="250"/>
    </location>
</feature>
<feature type="transmembrane region" description="Helical" evidence="1">
    <location>
        <begin position="295"/>
        <end position="314"/>
    </location>
</feature>
<dbReference type="Pfam" id="PF01944">
    <property type="entry name" value="SpoIIM"/>
    <property type="match status" value="1"/>
</dbReference>
<evidence type="ECO:0000313" key="2">
    <source>
        <dbReference type="EMBL" id="MCK0538308.1"/>
    </source>
</evidence>
<comment type="caution">
    <text evidence="2">The sequence shown here is derived from an EMBL/GenBank/DDBJ whole genome shotgun (WGS) entry which is preliminary data.</text>
</comment>
<gene>
    <name evidence="2" type="ORF">MU846_11360</name>
</gene>
<dbReference type="RefSeq" id="WP_246952810.1">
    <property type="nucleotide sequence ID" value="NZ_JALKII010000007.1"/>
</dbReference>
<accession>A0ABT0E994</accession>
<protein>
    <submittedName>
        <fullName evidence="2">Stage II sporulation protein M</fullName>
    </submittedName>
</protein>
<keyword evidence="1" id="KW-0472">Membrane</keyword>
<feature type="transmembrane region" description="Helical" evidence="1">
    <location>
        <begin position="189"/>
        <end position="210"/>
    </location>
</feature>
<feature type="transmembrane region" description="Helical" evidence="1">
    <location>
        <begin position="106"/>
        <end position="127"/>
    </location>
</feature>
<organism evidence="2 3">
    <name type="scientific">Alcanivorax quisquiliarum</name>
    <dbReference type="NCBI Taxonomy" id="2933565"/>
    <lineage>
        <taxon>Bacteria</taxon>
        <taxon>Pseudomonadati</taxon>
        <taxon>Pseudomonadota</taxon>
        <taxon>Gammaproteobacteria</taxon>
        <taxon>Oceanospirillales</taxon>
        <taxon>Alcanivoracaceae</taxon>
        <taxon>Alcanivorax</taxon>
    </lineage>
</organism>
<dbReference type="PANTHER" id="PTHR35337">
    <property type="entry name" value="SLR1478 PROTEIN"/>
    <property type="match status" value="1"/>
</dbReference>
<reference evidence="2" key="1">
    <citation type="submission" date="2022-04" db="EMBL/GenBank/DDBJ databases">
        <title>Alcanivorax sp. CY1518 draft genome sequence.</title>
        <authorList>
            <person name="Zhao G."/>
            <person name="An M."/>
        </authorList>
    </citation>
    <scope>NUCLEOTIDE SEQUENCE</scope>
    <source>
        <strain evidence="2">CY1518</strain>
    </source>
</reference>
<feature type="transmembrane region" description="Helical" evidence="1">
    <location>
        <begin position="163"/>
        <end position="182"/>
    </location>
</feature>
<keyword evidence="1" id="KW-1133">Transmembrane helix</keyword>
<dbReference type="PANTHER" id="PTHR35337:SF1">
    <property type="entry name" value="SLR1478 PROTEIN"/>
    <property type="match status" value="1"/>
</dbReference>
<keyword evidence="3" id="KW-1185">Reference proteome</keyword>
<evidence type="ECO:0000313" key="3">
    <source>
        <dbReference type="Proteomes" id="UP001165524"/>
    </source>
</evidence>
<dbReference type="InterPro" id="IPR002798">
    <property type="entry name" value="SpoIIM-like"/>
</dbReference>
<evidence type="ECO:0000256" key="1">
    <source>
        <dbReference type="SAM" id="Phobius"/>
    </source>
</evidence>
<dbReference type="EMBL" id="JALKII010000007">
    <property type="protein sequence ID" value="MCK0538308.1"/>
    <property type="molecule type" value="Genomic_DNA"/>
</dbReference>